<comment type="catalytic activity">
    <reaction evidence="10">
        <text>Couples ATP hydrolysis with the unwinding of duplex DNA by translocating in the 3'-5' direction.</text>
        <dbReference type="EC" id="5.6.2.4"/>
    </reaction>
</comment>
<feature type="compositionally biased region" description="Basic residues" evidence="13">
    <location>
        <begin position="1017"/>
        <end position="1026"/>
    </location>
</feature>
<dbReference type="Gene3D" id="3.40.50.300">
    <property type="entry name" value="P-loop containing nucleotide triphosphate hydrolases"/>
    <property type="match status" value="2"/>
</dbReference>
<evidence type="ECO:0000256" key="7">
    <source>
        <dbReference type="ARBA" id="ARBA00023125"/>
    </source>
</evidence>
<dbReference type="PROSITE" id="PS51192">
    <property type="entry name" value="HELICASE_ATP_BIND_1"/>
    <property type="match status" value="1"/>
</dbReference>
<dbReference type="GO" id="GO:0000724">
    <property type="term" value="P:double-strand break repair via homologous recombination"/>
    <property type="evidence" value="ECO:0007669"/>
    <property type="project" value="TreeGrafter"/>
</dbReference>
<keyword evidence="5" id="KW-0347">Helicase</keyword>
<feature type="region of interest" description="Disordered" evidence="13">
    <location>
        <begin position="117"/>
        <end position="142"/>
    </location>
</feature>
<dbReference type="SMART" id="SM00487">
    <property type="entry name" value="DEXDc"/>
    <property type="match status" value="1"/>
</dbReference>
<dbReference type="PANTHER" id="PTHR13710">
    <property type="entry name" value="DNA HELICASE RECQ FAMILY MEMBER"/>
    <property type="match status" value="1"/>
</dbReference>
<evidence type="ECO:0000256" key="11">
    <source>
        <dbReference type="ARBA" id="ARBA00034808"/>
    </source>
</evidence>
<evidence type="ECO:0000259" key="15">
    <source>
        <dbReference type="PROSITE" id="PS51192"/>
    </source>
</evidence>
<keyword evidence="8" id="KW-0413">Isomerase</keyword>
<dbReference type="InterPro" id="IPR010997">
    <property type="entry name" value="HRDC-like_sf"/>
</dbReference>
<comment type="subcellular location">
    <subcellularLocation>
        <location evidence="1">Nucleus</location>
    </subcellularLocation>
</comment>
<gene>
    <name evidence="17" type="ORF">HBR001_LOCUS2298</name>
</gene>
<evidence type="ECO:0000259" key="16">
    <source>
        <dbReference type="PROSITE" id="PS51194"/>
    </source>
</evidence>
<dbReference type="FunFam" id="3.40.50.300:FF:001975">
    <property type="entry name" value="ATP-dependent DNA helicase"/>
    <property type="match status" value="1"/>
</dbReference>
<evidence type="ECO:0000259" key="14">
    <source>
        <dbReference type="PROSITE" id="PS50967"/>
    </source>
</evidence>
<dbReference type="PANTHER" id="PTHR13710:SF153">
    <property type="entry name" value="RECQ-LIKE DNA HELICASE BLM"/>
    <property type="match status" value="1"/>
</dbReference>
<dbReference type="GO" id="GO:0003677">
    <property type="term" value="F:DNA binding"/>
    <property type="evidence" value="ECO:0007669"/>
    <property type="project" value="UniProtKB-KW"/>
</dbReference>
<dbReference type="InterPro" id="IPR018982">
    <property type="entry name" value="RQC_domain"/>
</dbReference>
<keyword evidence="4" id="KW-0378">Hydrolase</keyword>
<organism evidence="17 18">
    <name type="scientific">Hyaloperonospora brassicae</name>
    <name type="common">Brassica downy mildew</name>
    <name type="synonym">Peronospora brassicae</name>
    <dbReference type="NCBI Taxonomy" id="162125"/>
    <lineage>
        <taxon>Eukaryota</taxon>
        <taxon>Sar</taxon>
        <taxon>Stramenopiles</taxon>
        <taxon>Oomycota</taxon>
        <taxon>Peronosporomycetes</taxon>
        <taxon>Peronosporales</taxon>
        <taxon>Peronosporaceae</taxon>
        <taxon>Hyaloperonospora</taxon>
    </lineage>
</organism>
<feature type="region of interest" description="Disordered" evidence="13">
    <location>
        <begin position="226"/>
        <end position="257"/>
    </location>
</feature>
<dbReference type="NCBIfam" id="TIGR00614">
    <property type="entry name" value="recQ_fam"/>
    <property type="match status" value="1"/>
</dbReference>
<dbReference type="EMBL" id="CANTFL010000254">
    <property type="protein sequence ID" value="CAI5719985.1"/>
    <property type="molecule type" value="Genomic_DNA"/>
</dbReference>
<dbReference type="InterPro" id="IPR011545">
    <property type="entry name" value="DEAD/DEAH_box_helicase_dom"/>
</dbReference>
<evidence type="ECO:0000256" key="3">
    <source>
        <dbReference type="ARBA" id="ARBA00022741"/>
    </source>
</evidence>
<evidence type="ECO:0000256" key="9">
    <source>
        <dbReference type="ARBA" id="ARBA00023242"/>
    </source>
</evidence>
<dbReference type="GO" id="GO:0005737">
    <property type="term" value="C:cytoplasm"/>
    <property type="evidence" value="ECO:0007669"/>
    <property type="project" value="TreeGrafter"/>
</dbReference>
<evidence type="ECO:0000256" key="12">
    <source>
        <dbReference type="SAM" id="Coils"/>
    </source>
</evidence>
<feature type="region of interest" description="Disordered" evidence="13">
    <location>
        <begin position="1234"/>
        <end position="1262"/>
    </location>
</feature>
<feature type="domain" description="Helicase C-terminal" evidence="16">
    <location>
        <begin position="659"/>
        <end position="811"/>
    </location>
</feature>
<feature type="region of interest" description="Disordered" evidence="13">
    <location>
        <begin position="975"/>
        <end position="1036"/>
    </location>
</feature>
<feature type="region of interest" description="Disordered" evidence="13">
    <location>
        <begin position="168"/>
        <end position="193"/>
    </location>
</feature>
<feature type="compositionally biased region" description="Basic and acidic residues" evidence="13">
    <location>
        <begin position="226"/>
        <end position="235"/>
    </location>
</feature>
<comment type="caution">
    <text evidence="17">The sequence shown here is derived from an EMBL/GenBank/DDBJ whole genome shotgun (WGS) entry which is preliminary data.</text>
</comment>
<dbReference type="EC" id="5.6.2.4" evidence="11"/>
<feature type="compositionally biased region" description="Polar residues" evidence="13">
    <location>
        <begin position="325"/>
        <end position="335"/>
    </location>
</feature>
<dbReference type="InterPro" id="IPR036388">
    <property type="entry name" value="WH-like_DNA-bd_sf"/>
</dbReference>
<dbReference type="SMART" id="SM00341">
    <property type="entry name" value="HRDC"/>
    <property type="match status" value="1"/>
</dbReference>
<dbReference type="GO" id="GO:0009378">
    <property type="term" value="F:four-way junction helicase activity"/>
    <property type="evidence" value="ECO:0007669"/>
    <property type="project" value="TreeGrafter"/>
</dbReference>
<dbReference type="GO" id="GO:0043138">
    <property type="term" value="F:3'-5' DNA helicase activity"/>
    <property type="evidence" value="ECO:0007669"/>
    <property type="project" value="UniProtKB-EC"/>
</dbReference>
<dbReference type="SMART" id="SM00490">
    <property type="entry name" value="HELICc"/>
    <property type="match status" value="1"/>
</dbReference>
<evidence type="ECO:0000256" key="8">
    <source>
        <dbReference type="ARBA" id="ARBA00023235"/>
    </source>
</evidence>
<keyword evidence="18" id="KW-1185">Reference proteome</keyword>
<sequence length="1262" mass="139631">MRTAEARADAVQSNLQEHLAWAQQAPTDALQQCLNSHVISAYLDRRAACKHAVDDQTAADKENCLETIQRGRDALQKFQALRARSRASTKLTVVPTPRIALGTIPVVTCGRRASKVAAQTTASPSTDGYRNEHGRVGAASEPRPVTDFETTAAVSNAVVDLTQSTVTAPPVARAGPGKTTYQNSGPERHGDSTRVQQMSYSAIDEEDVDRLFGDVDVDVLVANHQRAQEQSDRRTVSMTSNEYLTPSGSSSVPIAASPESATVEVADELRELIKRTRECLRKAREECDDASLEGDVPEYMQRRRVALEQKLELLSKRYRECKGTANASPGSQSVPPAQPLPRNVPVPHTYDSRADASSKAPTCSCGMSTIEARVQHGSNANRLYYRCSTCGFNSWVDGECGTSHGRYNDGETRTRSIVVEQPCVSSDPAVTSNMQRAKRVLRDIFGHNAFRPNQERTVMEAFSGRDVFVLMPTGGGKSLCFQLPACINDGVTIVVSPLVSLIQDQVQQLEALDVGVANLNGDQDYDSVQRPIISQLFSSRITIKMLYVTPEKIASSNLLNNVFESLEKRGLLARFVIDEAHCISQWGHDFRKDYMNLGTLRSKFPSVPIMALTATANTQTEADIVKNLKLRNPFITRSSFNRHNLTYDVRKKSPKFMSEIADYVRKHIDDSGIIYCLSKKDCEQTAEKLIKALGFENTRKASQISFYHAGLEPDDRAFRHHEWSKGKIKLICATIAFGMGINKPDVRYVIHHTIPQSVTHYYQEAGRAGRDGETANCILYYSFLDLTRRRKLITKDRENAQHRNVHLQNLRRMTEFCENQVECRRTSLLEYFGEHFSSEQCHGTCDNCKNKALGMTFEKSDVTEDCVLLAEMIKTLHEAGDPTTIVQVAQIFLGLVVKGKEWKQDQFSQLRGFGKGKGRYSRSEVERILYHMILRQYLREVDQTNAKGFTTTFLSLGYNANRLNRGERVRIVCKTKHQPRASASDGIPQEGAKTSKKKAPKKAAATKKSATADKTRKTAKKRRKAHAKEAVEELSDDYDDDDAVGVVAPTPTTIEYPLIPESASSRRIPEQHVETLARMLKDWRASVCDSENVMPYHILTTAGIASIANSVPVSNAELLKIDGIGRIRVKKYGEAIIGIVKNHLEKHNLVPTPMPTSRSNSVLDSIDAMDSDVEIVEAPPIPKSSPFFQGKGNAATAVTSARPSSDTSCAVIDVGDSLNDIDWDAWDADVLSQNASSGATSASRKRSIGVSGATQTTKKRST</sequence>
<feature type="domain" description="HRDC" evidence="14">
    <location>
        <begin position="1070"/>
        <end position="1150"/>
    </location>
</feature>
<dbReference type="CDD" id="cd17920">
    <property type="entry name" value="DEXHc_RecQ"/>
    <property type="match status" value="1"/>
</dbReference>
<dbReference type="InterPro" id="IPR004589">
    <property type="entry name" value="DNA_helicase_ATP-dep_RecQ"/>
</dbReference>
<accession>A0AAV0TED1</accession>
<dbReference type="InterPro" id="IPR014001">
    <property type="entry name" value="Helicase_ATP-bd"/>
</dbReference>
<dbReference type="Pfam" id="PF00570">
    <property type="entry name" value="HRDC"/>
    <property type="match status" value="1"/>
</dbReference>
<dbReference type="PROSITE" id="PS00690">
    <property type="entry name" value="DEAH_ATP_HELICASE"/>
    <property type="match status" value="1"/>
</dbReference>
<dbReference type="InterPro" id="IPR027417">
    <property type="entry name" value="P-loop_NTPase"/>
</dbReference>
<feature type="region of interest" description="Disordered" evidence="13">
    <location>
        <begin position="323"/>
        <end position="360"/>
    </location>
</feature>
<dbReference type="GO" id="GO:0005524">
    <property type="term" value="F:ATP binding"/>
    <property type="evidence" value="ECO:0007669"/>
    <property type="project" value="UniProtKB-KW"/>
</dbReference>
<dbReference type="AlphaFoldDB" id="A0AAV0TED1"/>
<dbReference type="PROSITE" id="PS51194">
    <property type="entry name" value="HELICASE_CTER"/>
    <property type="match status" value="1"/>
</dbReference>
<keyword evidence="12" id="KW-0175">Coiled coil</keyword>
<dbReference type="GO" id="GO:0016787">
    <property type="term" value="F:hydrolase activity"/>
    <property type="evidence" value="ECO:0007669"/>
    <property type="project" value="UniProtKB-KW"/>
</dbReference>
<evidence type="ECO:0000256" key="4">
    <source>
        <dbReference type="ARBA" id="ARBA00022801"/>
    </source>
</evidence>
<reference evidence="17" key="1">
    <citation type="submission" date="2022-12" db="EMBL/GenBank/DDBJ databases">
        <authorList>
            <person name="Webb A."/>
        </authorList>
    </citation>
    <scope>NUCLEOTIDE SEQUENCE</scope>
    <source>
        <strain evidence="17">Hp1</strain>
    </source>
</reference>
<dbReference type="InterPro" id="IPR002464">
    <property type="entry name" value="DNA/RNA_helicase_DEAH_CS"/>
</dbReference>
<evidence type="ECO:0000256" key="5">
    <source>
        <dbReference type="ARBA" id="ARBA00022806"/>
    </source>
</evidence>
<dbReference type="SMART" id="SM00956">
    <property type="entry name" value="RQC"/>
    <property type="match status" value="1"/>
</dbReference>
<name>A0AAV0TED1_HYABA</name>
<keyword evidence="6" id="KW-0067">ATP-binding</keyword>
<dbReference type="PROSITE" id="PS50967">
    <property type="entry name" value="HRDC"/>
    <property type="match status" value="1"/>
</dbReference>
<keyword evidence="7" id="KW-0238">DNA-binding</keyword>
<dbReference type="InterPro" id="IPR002121">
    <property type="entry name" value="HRDC_dom"/>
</dbReference>
<proteinExistence type="inferred from homology"/>
<feature type="compositionally biased region" description="Basic residues" evidence="13">
    <location>
        <begin position="994"/>
        <end position="1005"/>
    </location>
</feature>
<dbReference type="InterPro" id="IPR032284">
    <property type="entry name" value="RecQ_Zn-bd"/>
</dbReference>
<evidence type="ECO:0000256" key="2">
    <source>
        <dbReference type="ARBA" id="ARBA00005446"/>
    </source>
</evidence>
<evidence type="ECO:0000256" key="13">
    <source>
        <dbReference type="SAM" id="MobiDB-lite"/>
    </source>
</evidence>
<protein>
    <recommendedName>
        <fullName evidence="11">DNA 3'-5' helicase</fullName>
        <ecNumber evidence="11">5.6.2.4</ecNumber>
    </recommendedName>
</protein>
<dbReference type="Pfam" id="PF00271">
    <property type="entry name" value="Helicase_C"/>
    <property type="match status" value="1"/>
</dbReference>
<comment type="similarity">
    <text evidence="2">Belongs to the helicase family. RecQ subfamily.</text>
</comment>
<dbReference type="Gene3D" id="1.10.10.10">
    <property type="entry name" value="Winged helix-like DNA-binding domain superfamily/Winged helix DNA-binding domain"/>
    <property type="match status" value="1"/>
</dbReference>
<dbReference type="GO" id="GO:0005634">
    <property type="term" value="C:nucleus"/>
    <property type="evidence" value="ECO:0007669"/>
    <property type="project" value="UniProtKB-SubCell"/>
</dbReference>
<dbReference type="Pfam" id="PF16124">
    <property type="entry name" value="RecQ_Zn_bind"/>
    <property type="match status" value="1"/>
</dbReference>
<dbReference type="CDD" id="cd18794">
    <property type="entry name" value="SF2_C_RecQ"/>
    <property type="match status" value="1"/>
</dbReference>
<feature type="domain" description="Helicase ATP-binding" evidence="15">
    <location>
        <begin position="458"/>
        <end position="634"/>
    </location>
</feature>
<dbReference type="Pfam" id="PF09382">
    <property type="entry name" value="RQC"/>
    <property type="match status" value="1"/>
</dbReference>
<evidence type="ECO:0000256" key="6">
    <source>
        <dbReference type="ARBA" id="ARBA00022840"/>
    </source>
</evidence>
<dbReference type="Gene3D" id="1.10.150.80">
    <property type="entry name" value="HRDC domain"/>
    <property type="match status" value="1"/>
</dbReference>
<evidence type="ECO:0000256" key="1">
    <source>
        <dbReference type="ARBA" id="ARBA00004123"/>
    </source>
</evidence>
<dbReference type="FunFam" id="3.40.50.300:FF:006049">
    <property type="entry name" value="ATP-dependent DNA helicase"/>
    <property type="match status" value="1"/>
</dbReference>
<feature type="coiled-coil region" evidence="12">
    <location>
        <begin position="266"/>
        <end position="293"/>
    </location>
</feature>
<evidence type="ECO:0000313" key="18">
    <source>
        <dbReference type="Proteomes" id="UP001162031"/>
    </source>
</evidence>
<keyword evidence="9" id="KW-0539">Nucleus</keyword>
<dbReference type="SUPFAM" id="SSF52540">
    <property type="entry name" value="P-loop containing nucleoside triphosphate hydrolases"/>
    <property type="match status" value="2"/>
</dbReference>
<dbReference type="InterPro" id="IPR044876">
    <property type="entry name" value="HRDC_dom_sf"/>
</dbReference>
<evidence type="ECO:0000313" key="17">
    <source>
        <dbReference type="EMBL" id="CAI5719985.1"/>
    </source>
</evidence>
<dbReference type="InterPro" id="IPR001650">
    <property type="entry name" value="Helicase_C-like"/>
</dbReference>
<dbReference type="Pfam" id="PF00270">
    <property type="entry name" value="DEAD"/>
    <property type="match status" value="1"/>
</dbReference>
<dbReference type="GO" id="GO:0005694">
    <property type="term" value="C:chromosome"/>
    <property type="evidence" value="ECO:0007669"/>
    <property type="project" value="TreeGrafter"/>
</dbReference>
<dbReference type="Proteomes" id="UP001162031">
    <property type="component" value="Unassembled WGS sequence"/>
</dbReference>
<dbReference type="SUPFAM" id="SSF47819">
    <property type="entry name" value="HRDC-like"/>
    <property type="match status" value="1"/>
</dbReference>
<feature type="compositionally biased region" description="Polar residues" evidence="13">
    <location>
        <begin position="117"/>
        <end position="128"/>
    </location>
</feature>
<evidence type="ECO:0000256" key="10">
    <source>
        <dbReference type="ARBA" id="ARBA00034617"/>
    </source>
</evidence>
<keyword evidence="3" id="KW-0547">Nucleotide-binding</keyword>
<dbReference type="GO" id="GO:0006260">
    <property type="term" value="P:DNA replication"/>
    <property type="evidence" value="ECO:0007669"/>
    <property type="project" value="InterPro"/>
</dbReference>
<feature type="compositionally biased region" description="Polar residues" evidence="13">
    <location>
        <begin position="236"/>
        <end position="252"/>
    </location>
</feature>